<proteinExistence type="predicted"/>
<name>A0A0U0ZUV7_9MYCO</name>
<dbReference type="RefSeq" id="WP_052525026.1">
    <property type="nucleotide sequence ID" value="NZ_CP014951.1"/>
</dbReference>
<evidence type="ECO:0008006" key="3">
    <source>
        <dbReference type="Google" id="ProtNLM"/>
    </source>
</evidence>
<dbReference type="EMBL" id="CSWP01000012">
    <property type="protein sequence ID" value="CPV70880.1"/>
    <property type="molecule type" value="Genomic_DNA"/>
</dbReference>
<dbReference type="Proteomes" id="UP000045782">
    <property type="component" value="Unassembled WGS sequence"/>
</dbReference>
<sequence>MSTRDFQRQAVYDAEIIVRRLFDNARTGQNPVVTLGGVTLTLPPEALFGDLQSAETHANRVLALPQVQERFGAARAVRVRRRKGLHFAHYEPRRAAIAIPDEHHWALRELVLLHELAHHLDPSRKDVSHCVHGPVFIDTYFTLLELVMAPEAALAARIIFRDNDIVHSTPRNSEAS</sequence>
<organism evidence="1 2">
    <name type="scientific">Mycobacteroides abscessus</name>
    <dbReference type="NCBI Taxonomy" id="36809"/>
    <lineage>
        <taxon>Bacteria</taxon>
        <taxon>Bacillati</taxon>
        <taxon>Actinomycetota</taxon>
        <taxon>Actinomycetes</taxon>
        <taxon>Mycobacteriales</taxon>
        <taxon>Mycobacteriaceae</taxon>
        <taxon>Mycobacteroides</taxon>
    </lineage>
</organism>
<evidence type="ECO:0000313" key="2">
    <source>
        <dbReference type="Proteomes" id="UP000045782"/>
    </source>
</evidence>
<accession>A0A0U0ZUV7</accession>
<evidence type="ECO:0000313" key="1">
    <source>
        <dbReference type="EMBL" id="CPV70880.1"/>
    </source>
</evidence>
<gene>
    <name evidence="1" type="ORF">ERS075579_04925</name>
</gene>
<dbReference type="AlphaFoldDB" id="A0A0U0ZUV7"/>
<dbReference type="InterPro" id="IPR027595">
    <property type="entry name" value="CHP04338"/>
</dbReference>
<protein>
    <recommendedName>
        <fullName evidence="3">TIGR04338 family metallohydrolase</fullName>
    </recommendedName>
</protein>
<reference evidence="1 2" key="1">
    <citation type="submission" date="2015-03" db="EMBL/GenBank/DDBJ databases">
        <authorList>
            <person name="Murphy D."/>
        </authorList>
    </citation>
    <scope>NUCLEOTIDE SEQUENCE [LARGE SCALE GENOMIC DNA]</scope>
    <source>
        <strain evidence="1 2">PAP088</strain>
    </source>
</reference>
<dbReference type="NCBIfam" id="TIGR04338">
    <property type="entry name" value="HEXXH_Rv0185"/>
    <property type="match status" value="1"/>
</dbReference>